<dbReference type="AlphaFoldDB" id="A0A543K3W1"/>
<dbReference type="SMART" id="SM00850">
    <property type="entry name" value="LytTR"/>
    <property type="match status" value="1"/>
</dbReference>
<name>A0A543K3W1_9RHOB</name>
<evidence type="ECO:0000256" key="1">
    <source>
        <dbReference type="SAM" id="Phobius"/>
    </source>
</evidence>
<proteinExistence type="predicted"/>
<feature type="transmembrane region" description="Helical" evidence="1">
    <location>
        <begin position="58"/>
        <end position="75"/>
    </location>
</feature>
<organism evidence="3 4">
    <name type="scientific">Roseinatronobacter monicus</name>
    <dbReference type="NCBI Taxonomy" id="393481"/>
    <lineage>
        <taxon>Bacteria</taxon>
        <taxon>Pseudomonadati</taxon>
        <taxon>Pseudomonadota</taxon>
        <taxon>Alphaproteobacteria</taxon>
        <taxon>Rhodobacterales</taxon>
        <taxon>Paracoccaceae</taxon>
        <taxon>Roseinatronobacter</taxon>
    </lineage>
</organism>
<dbReference type="Proteomes" id="UP000320582">
    <property type="component" value="Unassembled WGS sequence"/>
</dbReference>
<reference evidence="3 4" key="1">
    <citation type="submission" date="2019-06" db="EMBL/GenBank/DDBJ databases">
        <title>Genomic Encyclopedia of Archaeal and Bacterial Type Strains, Phase II (KMG-II): from individual species to whole genera.</title>
        <authorList>
            <person name="Goeker M."/>
        </authorList>
    </citation>
    <scope>NUCLEOTIDE SEQUENCE [LARGE SCALE GENOMIC DNA]</scope>
    <source>
        <strain evidence="3 4">DSM 18423</strain>
    </source>
</reference>
<dbReference type="GO" id="GO:0003677">
    <property type="term" value="F:DNA binding"/>
    <property type="evidence" value="ECO:0007669"/>
    <property type="project" value="InterPro"/>
</dbReference>
<dbReference type="RefSeq" id="WP_142085836.1">
    <property type="nucleotide sequence ID" value="NZ_VFPT01000005.1"/>
</dbReference>
<sequence length="270" mass="29097">MKHLTDHVKQADVLFALRETARDLLEPRLWAVIGGVTLLVALAGPFYTMEKLGLVGRLVYWGAVGMASALLMWTLNRICGVLLPRHWPCLVVGAFAGAVGVLPMMGLVALGNIAAGMGLPPAGIWGFFPYVAPTVIGISMLVHMLVAPANNRVPAPSHVSSTGLFLRLPAELGRDIIAVQAQDHYIDVITPRGSSLILMRMSDATQDLAHFPGMQVHRSWWVNLDHVIGFDKTETGGGRLVLTKGLSVPVPKSRRSAVRQAIAARKPQEA</sequence>
<dbReference type="Pfam" id="PF04397">
    <property type="entry name" value="LytTR"/>
    <property type="match status" value="1"/>
</dbReference>
<evidence type="ECO:0000259" key="2">
    <source>
        <dbReference type="PROSITE" id="PS50930"/>
    </source>
</evidence>
<dbReference type="Gene3D" id="2.40.50.1020">
    <property type="entry name" value="LytTr DNA-binding domain"/>
    <property type="match status" value="1"/>
</dbReference>
<dbReference type="PROSITE" id="PS50930">
    <property type="entry name" value="HTH_LYTTR"/>
    <property type="match status" value="1"/>
</dbReference>
<gene>
    <name evidence="3" type="ORF">BD293_4460</name>
</gene>
<feature type="transmembrane region" description="Helical" evidence="1">
    <location>
        <begin position="28"/>
        <end position="46"/>
    </location>
</feature>
<keyword evidence="1" id="KW-0472">Membrane</keyword>
<evidence type="ECO:0000313" key="3">
    <source>
        <dbReference type="EMBL" id="TQM89777.1"/>
    </source>
</evidence>
<dbReference type="EMBL" id="VFPT01000005">
    <property type="protein sequence ID" value="TQM89777.1"/>
    <property type="molecule type" value="Genomic_DNA"/>
</dbReference>
<dbReference type="InterPro" id="IPR007492">
    <property type="entry name" value="LytTR_DNA-bd_dom"/>
</dbReference>
<keyword evidence="1" id="KW-0812">Transmembrane</keyword>
<protein>
    <submittedName>
        <fullName evidence="3">LytTR family transcriptional regulator</fullName>
    </submittedName>
</protein>
<feature type="transmembrane region" description="Helical" evidence="1">
    <location>
        <begin position="127"/>
        <end position="147"/>
    </location>
</feature>
<keyword evidence="1" id="KW-1133">Transmembrane helix</keyword>
<feature type="domain" description="HTH LytTR-type" evidence="2">
    <location>
        <begin position="174"/>
        <end position="264"/>
    </location>
</feature>
<keyword evidence="4" id="KW-1185">Reference proteome</keyword>
<feature type="transmembrane region" description="Helical" evidence="1">
    <location>
        <begin position="87"/>
        <end position="115"/>
    </location>
</feature>
<dbReference type="OrthoDB" id="7028951at2"/>
<comment type="caution">
    <text evidence="3">The sequence shown here is derived from an EMBL/GenBank/DDBJ whole genome shotgun (WGS) entry which is preliminary data.</text>
</comment>
<accession>A0A543K3W1</accession>
<evidence type="ECO:0000313" key="4">
    <source>
        <dbReference type="Proteomes" id="UP000320582"/>
    </source>
</evidence>